<accession>A0ABR9G7B1</accession>
<keyword evidence="1" id="KW-0472">Membrane</keyword>
<dbReference type="Proteomes" id="UP000651010">
    <property type="component" value="Unassembled WGS sequence"/>
</dbReference>
<gene>
    <name evidence="2" type="ORF">IGX34_05950</name>
</gene>
<feature type="transmembrane region" description="Helical" evidence="1">
    <location>
        <begin position="21"/>
        <end position="38"/>
    </location>
</feature>
<keyword evidence="1" id="KW-0812">Transmembrane</keyword>
<organism evidence="2 3">
    <name type="scientific">Dyella acidiphila</name>
    <dbReference type="NCBI Taxonomy" id="2775866"/>
    <lineage>
        <taxon>Bacteria</taxon>
        <taxon>Pseudomonadati</taxon>
        <taxon>Pseudomonadota</taxon>
        <taxon>Gammaproteobacteria</taxon>
        <taxon>Lysobacterales</taxon>
        <taxon>Rhodanobacteraceae</taxon>
        <taxon>Dyella</taxon>
    </lineage>
</organism>
<comment type="caution">
    <text evidence="2">The sequence shown here is derived from an EMBL/GenBank/DDBJ whole genome shotgun (WGS) entry which is preliminary data.</text>
</comment>
<keyword evidence="1" id="KW-1133">Transmembrane helix</keyword>
<name>A0ABR9G7B1_9GAMM</name>
<reference evidence="2 3" key="1">
    <citation type="submission" date="2020-09" db="EMBL/GenBank/DDBJ databases">
        <title>Dyella sp. 7MK23 isolated from forest soil.</title>
        <authorList>
            <person name="Fu J."/>
        </authorList>
    </citation>
    <scope>NUCLEOTIDE SEQUENCE [LARGE SCALE GENOMIC DNA]</scope>
    <source>
        <strain evidence="2 3">7MK23</strain>
    </source>
</reference>
<keyword evidence="3" id="KW-1185">Reference proteome</keyword>
<evidence type="ECO:0000313" key="2">
    <source>
        <dbReference type="EMBL" id="MBE1159921.1"/>
    </source>
</evidence>
<protein>
    <recommendedName>
        <fullName evidence="4">PH domain-containing protein</fullName>
    </recommendedName>
</protein>
<sequence length="151" mass="17528">MVQGDGSKLIFQYRRDQLTPFFYMPFIGVLSIALLHLTAPDRYNFAKHPYFYGFWLVAVTLFALVNYLYMRSYRIAMGEQGLVVSSLWGSKTMFYMRLRHVELEPRNRGGKNYRLAILGADGSPVVKIFGDKIDMERITEVLKTRIKPFGL</sequence>
<evidence type="ECO:0000256" key="1">
    <source>
        <dbReference type="SAM" id="Phobius"/>
    </source>
</evidence>
<evidence type="ECO:0000313" key="3">
    <source>
        <dbReference type="Proteomes" id="UP000651010"/>
    </source>
</evidence>
<proteinExistence type="predicted"/>
<dbReference type="EMBL" id="JACZZA010000002">
    <property type="protein sequence ID" value="MBE1159921.1"/>
    <property type="molecule type" value="Genomic_DNA"/>
</dbReference>
<dbReference type="RefSeq" id="WP_192554770.1">
    <property type="nucleotide sequence ID" value="NZ_JACZZA010000002.1"/>
</dbReference>
<evidence type="ECO:0008006" key="4">
    <source>
        <dbReference type="Google" id="ProtNLM"/>
    </source>
</evidence>
<feature type="transmembrane region" description="Helical" evidence="1">
    <location>
        <begin position="50"/>
        <end position="69"/>
    </location>
</feature>